<dbReference type="EMBL" id="BLPG01000001">
    <property type="protein sequence ID" value="GFJ91403.1"/>
    <property type="molecule type" value="Genomic_DNA"/>
</dbReference>
<organism evidence="2 3">
    <name type="scientific">Phytohabitans rumicis</name>
    <dbReference type="NCBI Taxonomy" id="1076125"/>
    <lineage>
        <taxon>Bacteria</taxon>
        <taxon>Bacillati</taxon>
        <taxon>Actinomycetota</taxon>
        <taxon>Actinomycetes</taxon>
        <taxon>Micromonosporales</taxon>
        <taxon>Micromonosporaceae</taxon>
    </lineage>
</organism>
<evidence type="ECO:0000313" key="2">
    <source>
        <dbReference type="EMBL" id="GFJ91403.1"/>
    </source>
</evidence>
<evidence type="ECO:0000256" key="1">
    <source>
        <dbReference type="SAM" id="Phobius"/>
    </source>
</evidence>
<reference evidence="2 3" key="1">
    <citation type="submission" date="2020-03" db="EMBL/GenBank/DDBJ databases">
        <title>Whole genome shotgun sequence of Phytohabitans rumicis NBRC 108638.</title>
        <authorList>
            <person name="Komaki H."/>
            <person name="Tamura T."/>
        </authorList>
    </citation>
    <scope>NUCLEOTIDE SEQUENCE [LARGE SCALE GENOMIC DNA]</scope>
    <source>
        <strain evidence="2 3">NBRC 108638</strain>
    </source>
</reference>
<feature type="transmembrane region" description="Helical" evidence="1">
    <location>
        <begin position="112"/>
        <end position="132"/>
    </location>
</feature>
<feature type="transmembrane region" description="Helical" evidence="1">
    <location>
        <begin position="141"/>
        <end position="159"/>
    </location>
</feature>
<gene>
    <name evidence="2" type="ORF">Prum_050450</name>
</gene>
<keyword evidence="1" id="KW-1133">Transmembrane helix</keyword>
<feature type="transmembrane region" description="Helical" evidence="1">
    <location>
        <begin position="12"/>
        <end position="32"/>
    </location>
</feature>
<feature type="transmembrane region" description="Helical" evidence="1">
    <location>
        <begin position="38"/>
        <end position="59"/>
    </location>
</feature>
<keyword evidence="1" id="KW-0812">Transmembrane</keyword>
<feature type="transmembrane region" description="Helical" evidence="1">
    <location>
        <begin position="171"/>
        <end position="188"/>
    </location>
</feature>
<sequence>MVRITAWHHTSVSIHGGFLIAVGVFGTAHVAGELFRSPLLPSAGVLAWAALCGYAVLAGRGAPRTVWLTLAAGLLILGLLGAADLLAASGGTTDAGYFVYGPPPPSPAPLEILRDSAPLLLAYLLLAIAVLAQPGGRRTRWGVIVAAVGAAVAAGYAVLEVWSRGGGASRVAVALPATALAVLAVVAAGRSPRPVAAAGAVLIGLAALSEVGTALDQIRFSPDGVFYTTGLMVAGAGPAAHPAVPAALQLAGAAAVAIGCLRTGTPAEPLGRLGQVTR</sequence>
<dbReference type="AlphaFoldDB" id="A0A6V8L286"/>
<accession>A0A6V8L286</accession>
<dbReference type="Proteomes" id="UP000482960">
    <property type="component" value="Unassembled WGS sequence"/>
</dbReference>
<evidence type="ECO:0000313" key="3">
    <source>
        <dbReference type="Proteomes" id="UP000482960"/>
    </source>
</evidence>
<proteinExistence type="predicted"/>
<protein>
    <submittedName>
        <fullName evidence="2">Uncharacterized protein</fullName>
    </submittedName>
</protein>
<name>A0A6V8L286_9ACTN</name>
<feature type="transmembrane region" description="Helical" evidence="1">
    <location>
        <begin position="66"/>
        <end position="92"/>
    </location>
</feature>
<reference evidence="2 3" key="2">
    <citation type="submission" date="2020-03" db="EMBL/GenBank/DDBJ databases">
        <authorList>
            <person name="Ichikawa N."/>
            <person name="Kimura A."/>
            <person name="Kitahashi Y."/>
            <person name="Uohara A."/>
        </authorList>
    </citation>
    <scope>NUCLEOTIDE SEQUENCE [LARGE SCALE GENOMIC DNA]</scope>
    <source>
        <strain evidence="2 3">NBRC 108638</strain>
    </source>
</reference>
<comment type="caution">
    <text evidence="2">The sequence shown here is derived from an EMBL/GenBank/DDBJ whole genome shotgun (WGS) entry which is preliminary data.</text>
</comment>
<keyword evidence="1" id="KW-0472">Membrane</keyword>
<keyword evidence="3" id="KW-1185">Reference proteome</keyword>